<sequence length="265" mass="28829">MSSTVALIELNSLDEQDQQELDRLELGEFLRKQPQLPRPSAASSLPPPISPTPRTLSKKRKRSVRQEEGGSSSLCKHPVGEVSEPEVAPEVCNRKRKCPAGQSRDAEVPDYHRVVLVLRPPFIDTSGSVPMPGGRVDEVVHSSPPLEETGSTEVPPLRSQGRSSGLLAHQRSNSPGSSNQFIPPVVSERQSTVTIKTPPLSQCSPDVSHPFPQAQATAALKAENKTLWAKVADLRKLLETSRAETSTLTSLLRDTTTSLDDRVQT</sequence>
<evidence type="ECO:0000256" key="1">
    <source>
        <dbReference type="SAM" id="MobiDB-lite"/>
    </source>
</evidence>
<reference evidence="2 3" key="1">
    <citation type="submission" date="2016-08" db="EMBL/GenBank/DDBJ databases">
        <authorList>
            <consortium name="Lentinula edodes genome sequencing consortium"/>
            <person name="Sakamoto Y."/>
            <person name="Nakade K."/>
            <person name="Sato S."/>
            <person name="Yoshida Y."/>
            <person name="Miyazaki K."/>
            <person name="Natsume S."/>
            <person name="Konno N."/>
        </authorList>
    </citation>
    <scope>NUCLEOTIDE SEQUENCE [LARGE SCALE GENOMIC DNA]</scope>
    <source>
        <strain evidence="2 3">NBRC 111202</strain>
    </source>
</reference>
<proteinExistence type="predicted"/>
<feature type="compositionally biased region" description="Polar residues" evidence="1">
    <location>
        <begin position="170"/>
        <end position="181"/>
    </location>
</feature>
<evidence type="ECO:0000313" key="3">
    <source>
        <dbReference type="Proteomes" id="UP000188533"/>
    </source>
</evidence>
<feature type="region of interest" description="Disordered" evidence="1">
    <location>
        <begin position="32"/>
        <end position="107"/>
    </location>
</feature>
<dbReference type="AlphaFoldDB" id="A0A1Q3E6R2"/>
<dbReference type="EMBL" id="BDGU01000116">
    <property type="protein sequence ID" value="GAW02794.1"/>
    <property type="molecule type" value="Genomic_DNA"/>
</dbReference>
<comment type="caution">
    <text evidence="2">The sequence shown here is derived from an EMBL/GenBank/DDBJ whole genome shotgun (WGS) entry which is preliminary data.</text>
</comment>
<keyword evidence="3" id="KW-1185">Reference proteome</keyword>
<name>A0A1Q3E6R2_LENED</name>
<gene>
    <name evidence="2" type="ORF">LENED_004463</name>
</gene>
<evidence type="ECO:0000313" key="2">
    <source>
        <dbReference type="EMBL" id="GAW02794.1"/>
    </source>
</evidence>
<reference evidence="2 3" key="2">
    <citation type="submission" date="2017-02" db="EMBL/GenBank/DDBJ databases">
        <title>A genome survey and senescence transcriptome analysis in Lentinula edodes.</title>
        <authorList>
            <person name="Sakamoto Y."/>
            <person name="Nakade K."/>
            <person name="Sato S."/>
            <person name="Yoshida Y."/>
            <person name="Miyazaki K."/>
            <person name="Natsume S."/>
            <person name="Konno N."/>
        </authorList>
    </citation>
    <scope>NUCLEOTIDE SEQUENCE [LARGE SCALE GENOMIC DNA]</scope>
    <source>
        <strain evidence="2 3">NBRC 111202</strain>
    </source>
</reference>
<feature type="compositionally biased region" description="Polar residues" evidence="1">
    <location>
        <begin position="188"/>
        <end position="205"/>
    </location>
</feature>
<accession>A0A1Q3E6R2</accession>
<protein>
    <submittedName>
        <fullName evidence="2">Uncharacterized protein</fullName>
    </submittedName>
</protein>
<dbReference type="Proteomes" id="UP000188533">
    <property type="component" value="Unassembled WGS sequence"/>
</dbReference>
<feature type="region of interest" description="Disordered" evidence="1">
    <location>
        <begin position="128"/>
        <end position="210"/>
    </location>
</feature>
<organism evidence="2 3">
    <name type="scientific">Lentinula edodes</name>
    <name type="common">Shiitake mushroom</name>
    <name type="synonym">Lentinus edodes</name>
    <dbReference type="NCBI Taxonomy" id="5353"/>
    <lineage>
        <taxon>Eukaryota</taxon>
        <taxon>Fungi</taxon>
        <taxon>Dikarya</taxon>
        <taxon>Basidiomycota</taxon>
        <taxon>Agaricomycotina</taxon>
        <taxon>Agaricomycetes</taxon>
        <taxon>Agaricomycetidae</taxon>
        <taxon>Agaricales</taxon>
        <taxon>Marasmiineae</taxon>
        <taxon>Omphalotaceae</taxon>
        <taxon>Lentinula</taxon>
    </lineage>
</organism>
<feature type="compositionally biased region" description="Low complexity" evidence="1">
    <location>
        <begin position="33"/>
        <end position="44"/>
    </location>
</feature>